<protein>
    <recommendedName>
        <fullName evidence="8">Ferredoxin</fullName>
    </recommendedName>
</protein>
<dbReference type="PROSITE" id="PS51379">
    <property type="entry name" value="4FE4S_FER_2"/>
    <property type="match status" value="1"/>
</dbReference>
<evidence type="ECO:0000256" key="3">
    <source>
        <dbReference type="ARBA" id="ARBA00022485"/>
    </source>
</evidence>
<evidence type="ECO:0000259" key="9">
    <source>
        <dbReference type="PROSITE" id="PS51379"/>
    </source>
</evidence>
<dbReference type="RefSeq" id="WP_194231601.1">
    <property type="nucleotide sequence ID" value="NZ_AP025343.1"/>
</dbReference>
<keyword evidence="5 8" id="KW-0249">Electron transport</keyword>
<evidence type="ECO:0000256" key="7">
    <source>
        <dbReference type="ARBA" id="ARBA00023014"/>
    </source>
</evidence>
<evidence type="ECO:0000256" key="8">
    <source>
        <dbReference type="RuleBase" id="RU368020"/>
    </source>
</evidence>
<keyword evidence="2 8" id="KW-0813">Transport</keyword>
<evidence type="ECO:0000256" key="4">
    <source>
        <dbReference type="ARBA" id="ARBA00022723"/>
    </source>
</evidence>
<comment type="function">
    <text evidence="8">Ferredoxins are iron-sulfur proteins that transfer electrons in a wide variety of metabolic reactions.</text>
</comment>
<dbReference type="InterPro" id="IPR001080">
    <property type="entry name" value="3Fe4S_ferredoxin"/>
</dbReference>
<dbReference type="GO" id="GO:0051539">
    <property type="term" value="F:4 iron, 4 sulfur cluster binding"/>
    <property type="evidence" value="ECO:0007669"/>
    <property type="project" value="UniProtKB-KW"/>
</dbReference>
<evidence type="ECO:0000256" key="2">
    <source>
        <dbReference type="ARBA" id="ARBA00022448"/>
    </source>
</evidence>
<comment type="cofactor">
    <cofactor evidence="1">
        <name>[4Fe-4S] cluster</name>
        <dbReference type="ChEBI" id="CHEBI:49883"/>
    </cofactor>
</comment>
<feature type="domain" description="4Fe-4S ferredoxin-type" evidence="9">
    <location>
        <begin position="3"/>
        <end position="31"/>
    </location>
</feature>
<dbReference type="EMBL" id="BORT01000018">
    <property type="protein sequence ID" value="GIO48983.1"/>
    <property type="molecule type" value="Genomic_DNA"/>
</dbReference>
<evidence type="ECO:0000313" key="11">
    <source>
        <dbReference type="Proteomes" id="UP000682811"/>
    </source>
</evidence>
<name>A0A919YG13_9BACL</name>
<dbReference type="PANTHER" id="PTHR39163:SF1">
    <property type="entry name" value="FERREDOXIN"/>
    <property type="match status" value="1"/>
</dbReference>
<dbReference type="InterPro" id="IPR017896">
    <property type="entry name" value="4Fe4S_Fe-S-bd"/>
</dbReference>
<dbReference type="PRINTS" id="PR00352">
    <property type="entry name" value="3FE4SFRDOXIN"/>
</dbReference>
<sequence length="82" mass="8751">MAKYCWVDKDTCISCGACGATAPDIYDYDDDGMAEVVIDGDGNRGITPIPEEMLEDLQDAADGCPTESIKVADTPFQVAVEN</sequence>
<dbReference type="PANTHER" id="PTHR39163">
    <property type="entry name" value="FERREDOXIN"/>
    <property type="match status" value="1"/>
</dbReference>
<reference evidence="10 11" key="1">
    <citation type="submission" date="2021-03" db="EMBL/GenBank/DDBJ databases">
        <title>Antimicrobial resistance genes in bacteria isolated from Japanese honey, and their potential for conferring macrolide and lincosamide resistance in the American foulbrood pathogen Paenibacillus larvae.</title>
        <authorList>
            <person name="Okamoto M."/>
            <person name="Kumagai M."/>
            <person name="Kanamori H."/>
            <person name="Takamatsu D."/>
        </authorList>
    </citation>
    <scope>NUCLEOTIDE SEQUENCE [LARGE SCALE GENOMIC DNA]</scope>
    <source>
        <strain evidence="10 11">J34TS1</strain>
    </source>
</reference>
<comment type="caution">
    <text evidence="10">The sequence shown here is derived from an EMBL/GenBank/DDBJ whole genome shotgun (WGS) entry which is preliminary data.</text>
</comment>
<evidence type="ECO:0000256" key="1">
    <source>
        <dbReference type="ARBA" id="ARBA00001966"/>
    </source>
</evidence>
<proteinExistence type="predicted"/>
<evidence type="ECO:0000313" key="10">
    <source>
        <dbReference type="EMBL" id="GIO48983.1"/>
    </source>
</evidence>
<keyword evidence="6 8" id="KW-0408">Iron</keyword>
<dbReference type="Proteomes" id="UP000682811">
    <property type="component" value="Unassembled WGS sequence"/>
</dbReference>
<dbReference type="InterPro" id="IPR052395">
    <property type="entry name" value="ET_Ferredoxin"/>
</dbReference>
<evidence type="ECO:0000256" key="6">
    <source>
        <dbReference type="ARBA" id="ARBA00023004"/>
    </source>
</evidence>
<evidence type="ECO:0000256" key="5">
    <source>
        <dbReference type="ARBA" id="ARBA00022982"/>
    </source>
</evidence>
<dbReference type="GO" id="GO:0005506">
    <property type="term" value="F:iron ion binding"/>
    <property type="evidence" value="ECO:0007669"/>
    <property type="project" value="UniProtKB-UniRule"/>
</dbReference>
<dbReference type="Gene3D" id="3.30.70.20">
    <property type="match status" value="1"/>
</dbReference>
<gene>
    <name evidence="10" type="primary">fer_1</name>
    <name evidence="10" type="ORF">J34TS1_37480</name>
</gene>
<dbReference type="Pfam" id="PF13370">
    <property type="entry name" value="Fer4_13"/>
    <property type="match status" value="1"/>
</dbReference>
<accession>A0A919YG13</accession>
<keyword evidence="7 8" id="KW-0411">Iron-sulfur</keyword>
<keyword evidence="11" id="KW-1185">Reference proteome</keyword>
<dbReference type="GO" id="GO:0009055">
    <property type="term" value="F:electron transfer activity"/>
    <property type="evidence" value="ECO:0007669"/>
    <property type="project" value="UniProtKB-UniRule"/>
</dbReference>
<dbReference type="AlphaFoldDB" id="A0A919YG13"/>
<keyword evidence="4 8" id="KW-0479">Metal-binding</keyword>
<organism evidence="10 11">
    <name type="scientific">Paenibacillus azoreducens</name>
    <dbReference type="NCBI Taxonomy" id="116718"/>
    <lineage>
        <taxon>Bacteria</taxon>
        <taxon>Bacillati</taxon>
        <taxon>Bacillota</taxon>
        <taxon>Bacilli</taxon>
        <taxon>Bacillales</taxon>
        <taxon>Paenibacillaceae</taxon>
        <taxon>Paenibacillus</taxon>
    </lineage>
</organism>
<dbReference type="SUPFAM" id="SSF54862">
    <property type="entry name" value="4Fe-4S ferredoxins"/>
    <property type="match status" value="1"/>
</dbReference>
<keyword evidence="3" id="KW-0004">4Fe-4S</keyword>